<evidence type="ECO:0000256" key="3">
    <source>
        <dbReference type="ARBA" id="ARBA00022729"/>
    </source>
</evidence>
<name>A0A1G6MGH2_9BACI</name>
<dbReference type="InterPro" id="IPR000297">
    <property type="entry name" value="PPIase_PpiC"/>
</dbReference>
<accession>A0A1G6MGH2</accession>
<dbReference type="RefSeq" id="WP_090796912.1">
    <property type="nucleotide sequence ID" value="NZ_FMYI01000011.1"/>
</dbReference>
<dbReference type="GO" id="GO:0003755">
    <property type="term" value="F:peptidyl-prolyl cis-trans isomerase activity"/>
    <property type="evidence" value="ECO:0007669"/>
    <property type="project" value="UniProtKB-KW"/>
</dbReference>
<dbReference type="PANTHER" id="PTHR47245">
    <property type="entry name" value="PEPTIDYLPROLYL ISOMERASE"/>
    <property type="match status" value="1"/>
</dbReference>
<dbReference type="PANTHER" id="PTHR47245:SF1">
    <property type="entry name" value="FOLDASE PROTEIN PRSA"/>
    <property type="match status" value="1"/>
</dbReference>
<dbReference type="InterPro" id="IPR050245">
    <property type="entry name" value="PrsA_foldase"/>
</dbReference>
<evidence type="ECO:0000256" key="2">
    <source>
        <dbReference type="ARBA" id="ARBA00013194"/>
    </source>
</evidence>
<sequence>MRRPLLVFLGLLVVTNIVTYVVASDSQTETRQPTEEIDVQEPIATVAGDTIYYDEWLDDLEVNYGREGLNEMIDRRVVSELADEHNMSINERVIDLEVAYLATLSNQLPEGDVERIENSRREDVEHRLLTEKLITRDIDISDAEVEDYYQQYQSQYNFSERVELSHIVVDDSNTANRVYQELEEGASFYALAAEYTTDEDSRSNGGYLGFYTESNSTLPSGYFEQAVEVGPYQYTEPFQQGSEYVILKAHRHLPSIDLDLDDLREHIRLTLAIEEMEKVPEARDLWAEVEVETIY</sequence>
<dbReference type="SUPFAM" id="SSF54534">
    <property type="entry name" value="FKBP-like"/>
    <property type="match status" value="1"/>
</dbReference>
<evidence type="ECO:0000256" key="6">
    <source>
        <dbReference type="PROSITE-ProRule" id="PRU00278"/>
    </source>
</evidence>
<reference evidence="9" key="1">
    <citation type="submission" date="2016-09" db="EMBL/GenBank/DDBJ databases">
        <authorList>
            <person name="Varghese N."/>
            <person name="Submissions S."/>
        </authorList>
    </citation>
    <scope>NUCLEOTIDE SEQUENCE [LARGE SCALE GENOMIC DNA]</scope>
    <source>
        <strain evidence="9">S5</strain>
    </source>
</reference>
<dbReference type="Gene3D" id="1.10.4030.10">
    <property type="entry name" value="Porin chaperone SurA, peptide-binding domain"/>
    <property type="match status" value="1"/>
</dbReference>
<keyword evidence="5 6" id="KW-0413">Isomerase</keyword>
<dbReference type="AlphaFoldDB" id="A0A1G6MGH2"/>
<evidence type="ECO:0000313" key="8">
    <source>
        <dbReference type="EMBL" id="SDC54580.1"/>
    </source>
</evidence>
<gene>
    <name evidence="8" type="ORF">SAMN05421734_1118</name>
</gene>
<evidence type="ECO:0000259" key="7">
    <source>
        <dbReference type="PROSITE" id="PS50198"/>
    </source>
</evidence>
<dbReference type="InterPro" id="IPR046357">
    <property type="entry name" value="PPIase_dom_sf"/>
</dbReference>
<dbReference type="Proteomes" id="UP000242949">
    <property type="component" value="Unassembled WGS sequence"/>
</dbReference>
<keyword evidence="9" id="KW-1185">Reference proteome</keyword>
<dbReference type="EC" id="5.2.1.8" evidence="2"/>
<dbReference type="OrthoDB" id="2677468at2"/>
<organism evidence="8 9">
    <name type="scientific">Pelagirhabdus alkalitolerans</name>
    <dbReference type="NCBI Taxonomy" id="1612202"/>
    <lineage>
        <taxon>Bacteria</taxon>
        <taxon>Bacillati</taxon>
        <taxon>Bacillota</taxon>
        <taxon>Bacilli</taxon>
        <taxon>Bacillales</taxon>
        <taxon>Bacillaceae</taxon>
        <taxon>Pelagirhabdus</taxon>
    </lineage>
</organism>
<evidence type="ECO:0000256" key="1">
    <source>
        <dbReference type="ARBA" id="ARBA00000971"/>
    </source>
</evidence>
<evidence type="ECO:0000256" key="5">
    <source>
        <dbReference type="ARBA" id="ARBA00023235"/>
    </source>
</evidence>
<dbReference type="InterPro" id="IPR027304">
    <property type="entry name" value="Trigger_fact/SurA_dom_sf"/>
</dbReference>
<feature type="domain" description="PpiC" evidence="7">
    <location>
        <begin position="159"/>
        <end position="251"/>
    </location>
</feature>
<comment type="catalytic activity">
    <reaction evidence="1">
        <text>[protein]-peptidylproline (omega=180) = [protein]-peptidylproline (omega=0)</text>
        <dbReference type="Rhea" id="RHEA:16237"/>
        <dbReference type="Rhea" id="RHEA-COMP:10747"/>
        <dbReference type="Rhea" id="RHEA-COMP:10748"/>
        <dbReference type="ChEBI" id="CHEBI:83833"/>
        <dbReference type="ChEBI" id="CHEBI:83834"/>
        <dbReference type="EC" id="5.2.1.8"/>
    </reaction>
</comment>
<proteinExistence type="predicted"/>
<keyword evidence="4 6" id="KW-0697">Rotamase</keyword>
<evidence type="ECO:0000313" key="9">
    <source>
        <dbReference type="Proteomes" id="UP000242949"/>
    </source>
</evidence>
<protein>
    <recommendedName>
        <fullName evidence="2">peptidylprolyl isomerase</fullName>
        <ecNumber evidence="2">5.2.1.8</ecNumber>
    </recommendedName>
</protein>
<dbReference type="Gene3D" id="3.10.50.40">
    <property type="match status" value="1"/>
</dbReference>
<dbReference type="Pfam" id="PF13145">
    <property type="entry name" value="Rotamase_2"/>
    <property type="match status" value="1"/>
</dbReference>
<dbReference type="PROSITE" id="PS50198">
    <property type="entry name" value="PPIC_PPIASE_2"/>
    <property type="match status" value="1"/>
</dbReference>
<evidence type="ECO:0000256" key="4">
    <source>
        <dbReference type="ARBA" id="ARBA00023110"/>
    </source>
</evidence>
<dbReference type="EMBL" id="FMYI01000011">
    <property type="protein sequence ID" value="SDC54580.1"/>
    <property type="molecule type" value="Genomic_DNA"/>
</dbReference>
<keyword evidence="3" id="KW-0732">Signal</keyword>
<dbReference type="SUPFAM" id="SSF109998">
    <property type="entry name" value="Triger factor/SurA peptide-binding domain-like"/>
    <property type="match status" value="1"/>
</dbReference>
<dbReference type="STRING" id="1612202.SAMN05421734_1118"/>